<feature type="transmembrane region" description="Helical" evidence="6">
    <location>
        <begin position="232"/>
        <end position="255"/>
    </location>
</feature>
<dbReference type="EMBL" id="VIVK01000001">
    <property type="protein sequence ID" value="TWD84607.1"/>
    <property type="molecule type" value="Genomic_DNA"/>
</dbReference>
<dbReference type="RefSeq" id="WP_145812099.1">
    <property type="nucleotide sequence ID" value="NZ_VIVK01000001.1"/>
</dbReference>
<protein>
    <recommendedName>
        <fullName evidence="9">Lysylphosphatidylglycerol synthase-like protein</fullName>
    </recommendedName>
</protein>
<evidence type="ECO:0000256" key="4">
    <source>
        <dbReference type="ARBA" id="ARBA00022989"/>
    </source>
</evidence>
<feature type="transmembrane region" description="Helical" evidence="6">
    <location>
        <begin position="56"/>
        <end position="80"/>
    </location>
</feature>
<organism evidence="7 8">
    <name type="scientific">Kribbella amoyensis</name>
    <dbReference type="NCBI Taxonomy" id="996641"/>
    <lineage>
        <taxon>Bacteria</taxon>
        <taxon>Bacillati</taxon>
        <taxon>Actinomycetota</taxon>
        <taxon>Actinomycetes</taxon>
        <taxon>Propionibacteriales</taxon>
        <taxon>Kribbellaceae</taxon>
        <taxon>Kribbella</taxon>
    </lineage>
</organism>
<dbReference type="PANTHER" id="PTHR39087:SF2">
    <property type="entry name" value="UPF0104 MEMBRANE PROTEIN MJ1595"/>
    <property type="match status" value="1"/>
</dbReference>
<keyword evidence="8" id="KW-1185">Reference proteome</keyword>
<feature type="transmembrane region" description="Helical" evidence="6">
    <location>
        <begin position="20"/>
        <end position="36"/>
    </location>
</feature>
<keyword evidence="4 6" id="KW-1133">Transmembrane helix</keyword>
<feature type="transmembrane region" description="Helical" evidence="6">
    <location>
        <begin position="261"/>
        <end position="286"/>
    </location>
</feature>
<keyword evidence="2" id="KW-1003">Cell membrane</keyword>
<evidence type="ECO:0000313" key="7">
    <source>
        <dbReference type="EMBL" id="TWD84607.1"/>
    </source>
</evidence>
<dbReference type="Pfam" id="PF03706">
    <property type="entry name" value="LPG_synthase_TM"/>
    <property type="match status" value="1"/>
</dbReference>
<accession>A0A561C0N0</accession>
<dbReference type="InterPro" id="IPR022791">
    <property type="entry name" value="L-PG_synthase/AglD"/>
</dbReference>
<evidence type="ECO:0000256" key="5">
    <source>
        <dbReference type="ARBA" id="ARBA00023136"/>
    </source>
</evidence>
<name>A0A561C0N0_9ACTN</name>
<evidence type="ECO:0000256" key="1">
    <source>
        <dbReference type="ARBA" id="ARBA00004651"/>
    </source>
</evidence>
<feature type="transmembrane region" description="Helical" evidence="6">
    <location>
        <begin position="164"/>
        <end position="183"/>
    </location>
</feature>
<comment type="subcellular location">
    <subcellularLocation>
        <location evidence="1">Cell membrane</location>
        <topology evidence="1">Multi-pass membrane protein</topology>
    </subcellularLocation>
</comment>
<dbReference type="NCBIfam" id="TIGR00374">
    <property type="entry name" value="flippase-like domain"/>
    <property type="match status" value="1"/>
</dbReference>
<proteinExistence type="predicted"/>
<dbReference type="GO" id="GO:0005886">
    <property type="term" value="C:plasma membrane"/>
    <property type="evidence" value="ECO:0007669"/>
    <property type="project" value="UniProtKB-SubCell"/>
</dbReference>
<evidence type="ECO:0000256" key="3">
    <source>
        <dbReference type="ARBA" id="ARBA00022692"/>
    </source>
</evidence>
<evidence type="ECO:0000256" key="2">
    <source>
        <dbReference type="ARBA" id="ARBA00022475"/>
    </source>
</evidence>
<dbReference type="OrthoDB" id="3214926at2"/>
<reference evidence="7 8" key="1">
    <citation type="submission" date="2019-06" db="EMBL/GenBank/DDBJ databases">
        <title>Sequencing the genomes of 1000 actinobacteria strains.</title>
        <authorList>
            <person name="Klenk H.-P."/>
        </authorList>
    </citation>
    <scope>NUCLEOTIDE SEQUENCE [LARGE SCALE GENOMIC DNA]</scope>
    <source>
        <strain evidence="7 8">DSM 24683</strain>
    </source>
</reference>
<keyword evidence="5 6" id="KW-0472">Membrane</keyword>
<comment type="caution">
    <text evidence="7">The sequence shown here is derived from an EMBL/GenBank/DDBJ whole genome shotgun (WGS) entry which is preliminary data.</text>
</comment>
<feature type="transmembrane region" description="Helical" evidence="6">
    <location>
        <begin position="138"/>
        <end position="158"/>
    </location>
</feature>
<dbReference type="PANTHER" id="PTHR39087">
    <property type="entry name" value="UPF0104 MEMBRANE PROTEIN MJ1595"/>
    <property type="match status" value="1"/>
</dbReference>
<dbReference type="AlphaFoldDB" id="A0A561C0N0"/>
<evidence type="ECO:0000256" key="6">
    <source>
        <dbReference type="SAM" id="Phobius"/>
    </source>
</evidence>
<sequence length="350" mass="37410">MGRRDAAAAPWGRRSQLRLWSVLALLTLLALIAYFGPSRFAEARAALHRVGTMQPAWVALAIVLEACSLVCYSLFTRALLRPRDPRFSWILRSDLTGYGVSHVVPGGGATAAAIRFRLLTVGGARPTDVTATIAAEGVGTWLALVLIAWLTTIPAIVFHDAAGAYLVVFGIGLVLGVGGIFAARERTALERLSARLLRSSTQRLPRRARSGIKAVAVRLRDFLADPKVRKAFLLWATLNWLFDAAVLGVFLAAYGDWVDPVTLLLSYCLANLAGIIPLTPGGLGIVEAVAISSLAGFGVDTETAVLAVLSWRLVQFWLPVPVAGACYLTLRAQLSLTPDTHSSTSNDSLG</sequence>
<gene>
    <name evidence="7" type="ORF">FB561_5801</name>
</gene>
<dbReference type="Proteomes" id="UP000318380">
    <property type="component" value="Unassembled WGS sequence"/>
</dbReference>
<evidence type="ECO:0000313" key="8">
    <source>
        <dbReference type="Proteomes" id="UP000318380"/>
    </source>
</evidence>
<evidence type="ECO:0008006" key="9">
    <source>
        <dbReference type="Google" id="ProtNLM"/>
    </source>
</evidence>
<keyword evidence="3 6" id="KW-0812">Transmembrane</keyword>